<dbReference type="PROSITE" id="PS50173">
    <property type="entry name" value="UMUC"/>
    <property type="match status" value="1"/>
</dbReference>
<evidence type="ECO:0000259" key="4">
    <source>
        <dbReference type="PROSITE" id="PS50173"/>
    </source>
</evidence>
<dbReference type="InterPro" id="IPR025188">
    <property type="entry name" value="DUF4113"/>
</dbReference>
<evidence type="ECO:0000256" key="2">
    <source>
        <dbReference type="ARBA" id="ARBA00023199"/>
    </source>
</evidence>
<keyword evidence="6" id="KW-1185">Reference proteome</keyword>
<evidence type="ECO:0000313" key="6">
    <source>
        <dbReference type="Proteomes" id="UP001416393"/>
    </source>
</evidence>
<reference evidence="5 6" key="1">
    <citation type="submission" date="2024-01" db="EMBL/GenBank/DDBJ databases">
        <title>Mariniflexile litorale sp. nov., isolated from the shallow sediments of the Sea of Japan.</title>
        <authorList>
            <person name="Romanenko L."/>
            <person name="Bystritskaya E."/>
            <person name="Isaeva M."/>
        </authorList>
    </citation>
    <scope>NUCLEOTIDE SEQUENCE [LARGE SCALE GENOMIC DNA]</scope>
    <source>
        <strain evidence="5 6">KCTC 32427</strain>
    </source>
</reference>
<evidence type="ECO:0000313" key="5">
    <source>
        <dbReference type="EMBL" id="MEN3324816.1"/>
    </source>
</evidence>
<dbReference type="RefSeq" id="WP_346242614.1">
    <property type="nucleotide sequence ID" value="NZ_JAZHYP010000008.1"/>
</dbReference>
<feature type="domain" description="UmuC" evidence="4">
    <location>
        <begin position="2"/>
        <end position="187"/>
    </location>
</feature>
<dbReference type="InterPro" id="IPR043128">
    <property type="entry name" value="Rev_trsase/Diguanyl_cyclase"/>
</dbReference>
<name>A0ABV0ACL1_9FLAO</name>
<keyword evidence="2" id="KW-0741">SOS mutagenesis</keyword>
<evidence type="ECO:0000256" key="1">
    <source>
        <dbReference type="ARBA" id="ARBA00010945"/>
    </source>
</evidence>
<dbReference type="PANTHER" id="PTHR11076">
    <property type="entry name" value="DNA REPAIR POLYMERASE UMUC / TRANSFERASE FAMILY MEMBER"/>
    <property type="match status" value="1"/>
</dbReference>
<keyword evidence="3" id="KW-0742">SOS response</keyword>
<comment type="similarity">
    <text evidence="1">Belongs to the DNA polymerase type-Y family.</text>
</comment>
<dbReference type="InterPro" id="IPR001126">
    <property type="entry name" value="UmuC"/>
</dbReference>
<sequence length="419" mass="47720">MFALVDCNNFYASCERVFNPSLNGKPVVVLSNNDGCVIARSNEAKALGIPMGAPAFEYAKVFDENNISVFSSNYALYGDMSSRVMNLLSEFTPEVEIYSIDEAFLKFEGFKLFDLQEIGNKIRYRVTKGTGIPISIGFAPSKALSKVANKIAKKFPERTNSVYVIDCEEKRINALKWLKIEDVWGIGRQHAKRLKNLNIHNAFQFTQLSDDWVRNNMSVVGLRLKHELEGKPTLDLETKANKKMIATTRSFEAMLTSYQDIKERVSTFSISCAEKLRRQESHCNLLMVFLHTNGFRKDLPQYGRNIVIKTHYPTDSSIDLVKYAEAGLKAIYKEGYHYKKAGVIVMGLTPNNQKQFTLFTAENPKHQPIMNIVDRLNKAYGNNKVKFGSQSLGRQWKMKQERLSPRYSTNLNEIITINT</sequence>
<dbReference type="Proteomes" id="UP001416393">
    <property type="component" value="Unassembled WGS sequence"/>
</dbReference>
<dbReference type="Pfam" id="PF13438">
    <property type="entry name" value="DUF4113"/>
    <property type="match status" value="1"/>
</dbReference>
<gene>
    <name evidence="5" type="ORF">VP395_13845</name>
</gene>
<dbReference type="EMBL" id="JAZHYP010000008">
    <property type="protein sequence ID" value="MEN3324816.1"/>
    <property type="molecule type" value="Genomic_DNA"/>
</dbReference>
<dbReference type="InterPro" id="IPR017961">
    <property type="entry name" value="DNA_pol_Y-fam_little_finger"/>
</dbReference>
<dbReference type="Gene3D" id="1.10.150.20">
    <property type="entry name" value="5' to 3' exonuclease, C-terminal subdomain"/>
    <property type="match status" value="1"/>
</dbReference>
<keyword evidence="2" id="KW-0227">DNA damage</keyword>
<proteinExistence type="inferred from homology"/>
<evidence type="ECO:0000256" key="3">
    <source>
        <dbReference type="ARBA" id="ARBA00023236"/>
    </source>
</evidence>
<dbReference type="InterPro" id="IPR050116">
    <property type="entry name" value="DNA_polymerase-Y"/>
</dbReference>
<dbReference type="PANTHER" id="PTHR11076:SF33">
    <property type="entry name" value="DNA POLYMERASE KAPPA"/>
    <property type="match status" value="1"/>
</dbReference>
<dbReference type="Gene3D" id="3.30.70.270">
    <property type="match status" value="1"/>
</dbReference>
<dbReference type="SUPFAM" id="SSF56672">
    <property type="entry name" value="DNA/RNA polymerases"/>
    <property type="match status" value="1"/>
</dbReference>
<comment type="caution">
    <text evidence="5">The sequence shown here is derived from an EMBL/GenBank/DDBJ whole genome shotgun (WGS) entry which is preliminary data.</text>
</comment>
<dbReference type="Pfam" id="PF00817">
    <property type="entry name" value="IMS"/>
    <property type="match status" value="1"/>
</dbReference>
<organism evidence="5 6">
    <name type="scientific">Mariniflexile soesokkakense</name>
    <dbReference type="NCBI Taxonomy" id="1343160"/>
    <lineage>
        <taxon>Bacteria</taxon>
        <taxon>Pseudomonadati</taxon>
        <taxon>Bacteroidota</taxon>
        <taxon>Flavobacteriia</taxon>
        <taxon>Flavobacteriales</taxon>
        <taxon>Flavobacteriaceae</taxon>
        <taxon>Mariniflexile</taxon>
    </lineage>
</organism>
<protein>
    <submittedName>
        <fullName evidence="5">Y-family DNA polymerase</fullName>
    </submittedName>
</protein>
<dbReference type="Gene3D" id="3.40.1170.60">
    <property type="match status" value="1"/>
</dbReference>
<dbReference type="CDD" id="cd01700">
    <property type="entry name" value="PolY_Pol_V_umuC"/>
    <property type="match status" value="1"/>
</dbReference>
<accession>A0ABV0ACL1</accession>
<dbReference type="InterPro" id="IPR043502">
    <property type="entry name" value="DNA/RNA_pol_sf"/>
</dbReference>
<dbReference type="Pfam" id="PF11799">
    <property type="entry name" value="IMS_C"/>
    <property type="match status" value="1"/>
</dbReference>